<dbReference type="RefSeq" id="WP_093251436.1">
    <property type="nucleotide sequence ID" value="NZ_FNGP01000003.1"/>
</dbReference>
<dbReference type="Pfam" id="PF00348">
    <property type="entry name" value="polyprenyl_synt"/>
    <property type="match status" value="1"/>
</dbReference>
<dbReference type="PANTHER" id="PTHR12001">
    <property type="entry name" value="GERANYLGERANYL PYROPHOSPHATE SYNTHASE"/>
    <property type="match status" value="1"/>
</dbReference>
<evidence type="ECO:0000256" key="1">
    <source>
        <dbReference type="ARBA" id="ARBA00001946"/>
    </source>
</evidence>
<name>A0A1G9L1S0_9ACTN</name>
<comment type="cofactor">
    <cofactor evidence="1">
        <name>Mg(2+)</name>
        <dbReference type="ChEBI" id="CHEBI:18420"/>
    </cofactor>
</comment>
<dbReference type="GO" id="GO:0046872">
    <property type="term" value="F:metal ion binding"/>
    <property type="evidence" value="ECO:0007669"/>
    <property type="project" value="UniProtKB-KW"/>
</dbReference>
<evidence type="ECO:0000313" key="8">
    <source>
        <dbReference type="Proteomes" id="UP000199475"/>
    </source>
</evidence>
<dbReference type="SFLD" id="SFLDS00005">
    <property type="entry name" value="Isoprenoid_Synthase_Type_I"/>
    <property type="match status" value="1"/>
</dbReference>
<protein>
    <submittedName>
        <fullName evidence="7">Geranylgeranyl diphosphate synthase, type I</fullName>
    </submittedName>
</protein>
<keyword evidence="3 6" id="KW-0808">Transferase</keyword>
<evidence type="ECO:0000256" key="6">
    <source>
        <dbReference type="RuleBase" id="RU004466"/>
    </source>
</evidence>
<sequence length="360" mass="38140">MLRDFDPADPLSDAFRDSVGGAIDGFLSQQEVLLREVGTSALMEVARSYTDGGKRLRPAYCYWSYVAAGGDGTHPEPVLQVAASLDLLHVSALVHDDLIDAADTRRGKPAAHRQYEALHLERGGRGSAREFGASASVLLGDMLLMWSADMFDRSGAPGLDAAREELGRMRAEVTAGQFLDISAAHGVADDADALAVAERVLEYKSASYSIRRPALIGARLAGASDEAYGALARFGAHIGPAFQLRDDVLGIWGDEDVTGKPTGGDLREGKATVLVLTALERADEAAGRRLRAVLGAKDAADDDVAEAAAIVEATGARAHVEELIDRHLADGLEAIGDAPLTDDGRQALTRLAELSVRRAF</sequence>
<evidence type="ECO:0000313" key="7">
    <source>
        <dbReference type="EMBL" id="SDL55535.1"/>
    </source>
</evidence>
<dbReference type="PANTHER" id="PTHR12001:SF85">
    <property type="entry name" value="SHORT CHAIN ISOPRENYL DIPHOSPHATE SYNTHASE"/>
    <property type="match status" value="1"/>
</dbReference>
<proteinExistence type="inferred from homology"/>
<reference evidence="7 8" key="1">
    <citation type="submission" date="2016-10" db="EMBL/GenBank/DDBJ databases">
        <authorList>
            <person name="de Groot N.N."/>
        </authorList>
    </citation>
    <scope>NUCLEOTIDE SEQUENCE [LARGE SCALE GENOMIC DNA]</scope>
    <source>
        <strain evidence="7 8">CGMCC 1.9159</strain>
    </source>
</reference>
<dbReference type="EMBL" id="FNGP01000003">
    <property type="protein sequence ID" value="SDL55535.1"/>
    <property type="molecule type" value="Genomic_DNA"/>
</dbReference>
<organism evidence="7 8">
    <name type="scientific">Tessaracoccus oleiagri</name>
    <dbReference type="NCBI Taxonomy" id="686624"/>
    <lineage>
        <taxon>Bacteria</taxon>
        <taxon>Bacillati</taxon>
        <taxon>Actinomycetota</taxon>
        <taxon>Actinomycetes</taxon>
        <taxon>Propionibacteriales</taxon>
        <taxon>Propionibacteriaceae</taxon>
        <taxon>Tessaracoccus</taxon>
    </lineage>
</organism>
<dbReference type="PROSITE" id="PS00723">
    <property type="entry name" value="POLYPRENYL_SYNTHASE_1"/>
    <property type="match status" value="1"/>
</dbReference>
<dbReference type="GO" id="GO:0008299">
    <property type="term" value="P:isoprenoid biosynthetic process"/>
    <property type="evidence" value="ECO:0007669"/>
    <property type="project" value="InterPro"/>
</dbReference>
<dbReference type="CDD" id="cd00685">
    <property type="entry name" value="Trans_IPPS_HT"/>
    <property type="match status" value="1"/>
</dbReference>
<dbReference type="InterPro" id="IPR008949">
    <property type="entry name" value="Isoprenoid_synthase_dom_sf"/>
</dbReference>
<dbReference type="GO" id="GO:0004659">
    <property type="term" value="F:prenyltransferase activity"/>
    <property type="evidence" value="ECO:0007669"/>
    <property type="project" value="InterPro"/>
</dbReference>
<dbReference type="InterPro" id="IPR033749">
    <property type="entry name" value="Polyprenyl_synt_CS"/>
</dbReference>
<dbReference type="InterPro" id="IPR000092">
    <property type="entry name" value="Polyprenyl_synt"/>
</dbReference>
<dbReference type="Gene3D" id="1.10.600.10">
    <property type="entry name" value="Farnesyl Diphosphate Synthase"/>
    <property type="match status" value="1"/>
</dbReference>
<evidence type="ECO:0000256" key="2">
    <source>
        <dbReference type="ARBA" id="ARBA00006706"/>
    </source>
</evidence>
<comment type="similarity">
    <text evidence="2 6">Belongs to the FPP/GGPP synthase family.</text>
</comment>
<accession>A0A1G9L1S0</accession>
<keyword evidence="8" id="KW-1185">Reference proteome</keyword>
<evidence type="ECO:0000256" key="3">
    <source>
        <dbReference type="ARBA" id="ARBA00022679"/>
    </source>
</evidence>
<dbReference type="STRING" id="686624.SAMN04488242_1929"/>
<evidence type="ECO:0000256" key="4">
    <source>
        <dbReference type="ARBA" id="ARBA00022723"/>
    </source>
</evidence>
<keyword evidence="5" id="KW-0460">Magnesium</keyword>
<evidence type="ECO:0000256" key="5">
    <source>
        <dbReference type="ARBA" id="ARBA00022842"/>
    </source>
</evidence>
<gene>
    <name evidence="7" type="ORF">SAMN04488242_1929</name>
</gene>
<dbReference type="AlphaFoldDB" id="A0A1G9L1S0"/>
<dbReference type="OrthoDB" id="4497239at2"/>
<keyword evidence="4" id="KW-0479">Metal-binding</keyword>
<dbReference type="Proteomes" id="UP000199475">
    <property type="component" value="Unassembled WGS sequence"/>
</dbReference>
<dbReference type="SUPFAM" id="SSF48576">
    <property type="entry name" value="Terpenoid synthases"/>
    <property type="match status" value="1"/>
</dbReference>
<dbReference type="PROSITE" id="PS00444">
    <property type="entry name" value="POLYPRENYL_SYNTHASE_2"/>
    <property type="match status" value="1"/>
</dbReference>